<dbReference type="Proteomes" id="UP001500582">
    <property type="component" value="Unassembled WGS sequence"/>
</dbReference>
<evidence type="ECO:0000259" key="1">
    <source>
        <dbReference type="Pfam" id="PF01569"/>
    </source>
</evidence>
<evidence type="ECO:0000313" key="3">
    <source>
        <dbReference type="Proteomes" id="UP001500582"/>
    </source>
</evidence>
<dbReference type="PANTHER" id="PTHR34599:SF2">
    <property type="entry name" value="TRAF-TYPE DOMAIN-CONTAINING PROTEIN"/>
    <property type="match status" value="1"/>
</dbReference>
<dbReference type="PANTHER" id="PTHR34599">
    <property type="entry name" value="PEROXIDASE-RELATED"/>
    <property type="match status" value="1"/>
</dbReference>
<dbReference type="RefSeq" id="WP_345211236.1">
    <property type="nucleotide sequence ID" value="NZ_BAABFT010000005.1"/>
</dbReference>
<name>A0ABP8GE47_9SPHI</name>
<reference evidence="3" key="1">
    <citation type="journal article" date="2019" name="Int. J. Syst. Evol. Microbiol.">
        <title>The Global Catalogue of Microorganisms (GCM) 10K type strain sequencing project: providing services to taxonomists for standard genome sequencing and annotation.</title>
        <authorList>
            <consortium name="The Broad Institute Genomics Platform"/>
            <consortium name="The Broad Institute Genome Sequencing Center for Infectious Disease"/>
            <person name="Wu L."/>
            <person name="Ma J."/>
        </authorList>
    </citation>
    <scope>NUCLEOTIDE SEQUENCE [LARGE SCALE GENOMIC DNA]</scope>
    <source>
        <strain evidence="3">JCM 17705</strain>
    </source>
</reference>
<keyword evidence="3" id="KW-1185">Reference proteome</keyword>
<proteinExistence type="predicted"/>
<sequence>MKKFFIPLLILIACYTACQNKKTGNIKDINDADVLHQNEDKLTQLIIYDVFTPPVASRIYAYASLASYEAVRFGQPGYESLTAQLKGFDAMPQPEKDKTYNFTLAATQAFFTVARKVTFSVDSLKAYEDGLHARFKNALDDSTYAWSVAFGNKIAKTIIKRLVTDNYLQTRGKPRFLGSNAPGKWHPTPPDYLDGVEYCWGTMKTFALDSSNRISIPPPPPYSQDKNSDYYKQNVAVYEQSKNLTDEQKDIARYWDDNPFVLEHAGHLTFANKKITPGGHWIGITAIACKETHADAVKTAQAYALTAVSMFDAFVCCWNTKYETNYIRPVSVINDKIDPTWTSRLQTPPFPEYPSGHSTITRAAAVMLTHLFGDNFAFQDTSDLRYIGMKRDFKSFVQAADEASISRFYGGIHYKNSVEQGALQGKKVSDYIISQLKIKK</sequence>
<dbReference type="InterPro" id="IPR036938">
    <property type="entry name" value="PAP2/HPO_sf"/>
</dbReference>
<organism evidence="2 3">
    <name type="scientific">Mucilaginibacter gynuensis</name>
    <dbReference type="NCBI Taxonomy" id="1302236"/>
    <lineage>
        <taxon>Bacteria</taxon>
        <taxon>Pseudomonadati</taxon>
        <taxon>Bacteroidota</taxon>
        <taxon>Sphingobacteriia</taxon>
        <taxon>Sphingobacteriales</taxon>
        <taxon>Sphingobacteriaceae</taxon>
        <taxon>Mucilaginibacter</taxon>
    </lineage>
</organism>
<evidence type="ECO:0000313" key="2">
    <source>
        <dbReference type="EMBL" id="GAA4322681.1"/>
    </source>
</evidence>
<comment type="caution">
    <text evidence="2">The sequence shown here is derived from an EMBL/GenBank/DDBJ whole genome shotgun (WGS) entry which is preliminary data.</text>
</comment>
<feature type="domain" description="Phosphatidic acid phosphatase type 2/haloperoxidase" evidence="1">
    <location>
        <begin position="308"/>
        <end position="425"/>
    </location>
</feature>
<dbReference type="EMBL" id="BAABFT010000005">
    <property type="protein sequence ID" value="GAA4322681.1"/>
    <property type="molecule type" value="Genomic_DNA"/>
</dbReference>
<dbReference type="Gene3D" id="1.10.606.20">
    <property type="match status" value="1"/>
</dbReference>
<dbReference type="Pfam" id="PF01569">
    <property type="entry name" value="PAP2"/>
    <property type="match status" value="1"/>
</dbReference>
<gene>
    <name evidence="2" type="ORF">GCM10023149_23190</name>
</gene>
<protein>
    <recommendedName>
        <fullName evidence="1">Phosphatidic acid phosphatase type 2/haloperoxidase domain-containing protein</fullName>
    </recommendedName>
</protein>
<dbReference type="InterPro" id="IPR000326">
    <property type="entry name" value="PAP2/HPO"/>
</dbReference>
<accession>A0ABP8GE47</accession>
<dbReference type="InterPro" id="IPR052559">
    <property type="entry name" value="V-haloperoxidase"/>
</dbReference>
<dbReference type="CDD" id="cd03398">
    <property type="entry name" value="PAP2_haloperoxidase"/>
    <property type="match status" value="1"/>
</dbReference>
<dbReference type="SUPFAM" id="SSF48317">
    <property type="entry name" value="Acid phosphatase/Vanadium-dependent haloperoxidase"/>
    <property type="match status" value="1"/>
</dbReference>